<proteinExistence type="predicted"/>
<evidence type="ECO:0000313" key="1">
    <source>
        <dbReference type="EMBL" id="GAA4867739.1"/>
    </source>
</evidence>
<reference evidence="2" key="1">
    <citation type="journal article" date="2019" name="Int. J. Syst. Evol. Microbiol.">
        <title>The Global Catalogue of Microorganisms (GCM) 10K type strain sequencing project: providing services to taxonomists for standard genome sequencing and annotation.</title>
        <authorList>
            <consortium name="The Broad Institute Genomics Platform"/>
            <consortium name="The Broad Institute Genome Sequencing Center for Infectious Disease"/>
            <person name="Wu L."/>
            <person name="Ma J."/>
        </authorList>
    </citation>
    <scope>NUCLEOTIDE SEQUENCE [LARGE SCALE GENOMIC DNA]</scope>
    <source>
        <strain evidence="2">JCM 18392</strain>
    </source>
</reference>
<evidence type="ECO:0000313" key="2">
    <source>
        <dbReference type="Proteomes" id="UP001501323"/>
    </source>
</evidence>
<gene>
    <name evidence="1" type="ORF">GCM10023332_20150</name>
</gene>
<name>A0ABP9E410_9GAMM</name>
<dbReference type="RefSeq" id="WP_345295352.1">
    <property type="nucleotide sequence ID" value="NZ_BAABJY010000002.1"/>
</dbReference>
<dbReference type="SUPFAM" id="SSF69754">
    <property type="entry name" value="Ribosome binding protein Y (YfiA homologue)"/>
    <property type="match status" value="1"/>
</dbReference>
<dbReference type="InterPro" id="IPR036567">
    <property type="entry name" value="RHF-like"/>
</dbReference>
<organism evidence="1 2">
    <name type="scientific">Luteimonas vadosa</name>
    <dbReference type="NCBI Taxonomy" id="1165507"/>
    <lineage>
        <taxon>Bacteria</taxon>
        <taxon>Pseudomonadati</taxon>
        <taxon>Pseudomonadota</taxon>
        <taxon>Gammaproteobacteria</taxon>
        <taxon>Lysobacterales</taxon>
        <taxon>Lysobacteraceae</taxon>
        <taxon>Luteimonas</taxon>
    </lineage>
</organism>
<accession>A0ABP9E410</accession>
<keyword evidence="2" id="KW-1185">Reference proteome</keyword>
<dbReference type="EMBL" id="BAABJY010000002">
    <property type="protein sequence ID" value="GAA4867739.1"/>
    <property type="molecule type" value="Genomic_DNA"/>
</dbReference>
<dbReference type="InterPro" id="IPR003489">
    <property type="entry name" value="RHF/RaiA"/>
</dbReference>
<comment type="caution">
    <text evidence="1">The sequence shown here is derived from an EMBL/GenBank/DDBJ whole genome shotgun (WGS) entry which is preliminary data.</text>
</comment>
<protein>
    <recommendedName>
        <fullName evidence="3">HPF/RaiA family ribosome-associated protein</fullName>
    </recommendedName>
</protein>
<dbReference type="Pfam" id="PF02482">
    <property type="entry name" value="Ribosomal_S30AE"/>
    <property type="match status" value="1"/>
</dbReference>
<dbReference type="Proteomes" id="UP001501323">
    <property type="component" value="Unassembled WGS sequence"/>
</dbReference>
<evidence type="ECO:0008006" key="3">
    <source>
        <dbReference type="Google" id="ProtNLM"/>
    </source>
</evidence>
<sequence length="104" mass="11772">MKIQLNTDNHVEGHAALESRVVSMVEQHLGRFSERLSRIEVFLSDSNAAKGGADDKRCALEARIEHERPIGVSHDDENMEKAIRGACDKLKTRLEAVLDKQRRH</sequence>
<dbReference type="Gene3D" id="3.30.160.100">
    <property type="entry name" value="Ribosome hibernation promotion factor-like"/>
    <property type="match status" value="1"/>
</dbReference>